<evidence type="ECO:0000256" key="1">
    <source>
        <dbReference type="SAM" id="Phobius"/>
    </source>
</evidence>
<gene>
    <name evidence="2" type="ORF">B0H66DRAFT_171006</name>
</gene>
<dbReference type="AlphaFoldDB" id="A0AAE0MC85"/>
<feature type="transmembrane region" description="Helical" evidence="1">
    <location>
        <begin position="6"/>
        <end position="33"/>
    </location>
</feature>
<evidence type="ECO:0000313" key="2">
    <source>
        <dbReference type="EMBL" id="KAK3326885.1"/>
    </source>
</evidence>
<accession>A0AAE0MC85</accession>
<proteinExistence type="predicted"/>
<reference evidence="2" key="2">
    <citation type="submission" date="2023-06" db="EMBL/GenBank/DDBJ databases">
        <authorList>
            <consortium name="Lawrence Berkeley National Laboratory"/>
            <person name="Haridas S."/>
            <person name="Hensen N."/>
            <person name="Bonometti L."/>
            <person name="Westerberg I."/>
            <person name="Brannstrom I.O."/>
            <person name="Guillou S."/>
            <person name="Cros-Aarteil S."/>
            <person name="Calhoun S."/>
            <person name="Kuo A."/>
            <person name="Mondo S."/>
            <person name="Pangilinan J."/>
            <person name="Riley R."/>
            <person name="Labutti K."/>
            <person name="Andreopoulos B."/>
            <person name="Lipzen A."/>
            <person name="Chen C."/>
            <person name="Yanf M."/>
            <person name="Daum C."/>
            <person name="Ng V."/>
            <person name="Clum A."/>
            <person name="Steindorff A."/>
            <person name="Ohm R."/>
            <person name="Martin F."/>
            <person name="Silar P."/>
            <person name="Natvig D."/>
            <person name="Lalanne C."/>
            <person name="Gautier V."/>
            <person name="Ament-Velasquez S.L."/>
            <person name="Kruys A."/>
            <person name="Hutchinson M.I."/>
            <person name="Powell A.J."/>
            <person name="Barry K."/>
            <person name="Miller A.N."/>
            <person name="Grigoriev I.V."/>
            <person name="Debuchy R."/>
            <person name="Gladieux P."/>
            <person name="Thoren M.H."/>
            <person name="Johannesson H."/>
        </authorList>
    </citation>
    <scope>NUCLEOTIDE SEQUENCE</scope>
    <source>
        <strain evidence="2">CBS 118394</strain>
    </source>
</reference>
<dbReference type="Proteomes" id="UP001283341">
    <property type="component" value="Unassembled WGS sequence"/>
</dbReference>
<keyword evidence="3" id="KW-1185">Reference proteome</keyword>
<name>A0AAE0MC85_9PEZI</name>
<sequence length="96" mass="11335">MTGFSFLLMTFFFFLFFLFFFFISLFLLFFPLFSSHSLFFRLLAICSGLWCSGEKRRSCGALCWRSVEGMFAFQSRHFYGIKSSPVHQASLREETE</sequence>
<evidence type="ECO:0000313" key="3">
    <source>
        <dbReference type="Proteomes" id="UP001283341"/>
    </source>
</evidence>
<comment type="caution">
    <text evidence="2">The sequence shown here is derived from an EMBL/GenBank/DDBJ whole genome shotgun (WGS) entry which is preliminary data.</text>
</comment>
<keyword evidence="1" id="KW-0812">Transmembrane</keyword>
<organism evidence="2 3">
    <name type="scientific">Apodospora peruviana</name>
    <dbReference type="NCBI Taxonomy" id="516989"/>
    <lineage>
        <taxon>Eukaryota</taxon>
        <taxon>Fungi</taxon>
        <taxon>Dikarya</taxon>
        <taxon>Ascomycota</taxon>
        <taxon>Pezizomycotina</taxon>
        <taxon>Sordariomycetes</taxon>
        <taxon>Sordariomycetidae</taxon>
        <taxon>Sordariales</taxon>
        <taxon>Lasiosphaeriaceae</taxon>
        <taxon>Apodospora</taxon>
    </lineage>
</organism>
<reference evidence="2" key="1">
    <citation type="journal article" date="2023" name="Mol. Phylogenet. Evol.">
        <title>Genome-scale phylogeny and comparative genomics of the fungal order Sordariales.</title>
        <authorList>
            <person name="Hensen N."/>
            <person name="Bonometti L."/>
            <person name="Westerberg I."/>
            <person name="Brannstrom I.O."/>
            <person name="Guillou S."/>
            <person name="Cros-Aarteil S."/>
            <person name="Calhoun S."/>
            <person name="Haridas S."/>
            <person name="Kuo A."/>
            <person name="Mondo S."/>
            <person name="Pangilinan J."/>
            <person name="Riley R."/>
            <person name="LaButti K."/>
            <person name="Andreopoulos B."/>
            <person name="Lipzen A."/>
            <person name="Chen C."/>
            <person name="Yan M."/>
            <person name="Daum C."/>
            <person name="Ng V."/>
            <person name="Clum A."/>
            <person name="Steindorff A."/>
            <person name="Ohm R.A."/>
            <person name="Martin F."/>
            <person name="Silar P."/>
            <person name="Natvig D.O."/>
            <person name="Lalanne C."/>
            <person name="Gautier V."/>
            <person name="Ament-Velasquez S.L."/>
            <person name="Kruys A."/>
            <person name="Hutchinson M.I."/>
            <person name="Powell A.J."/>
            <person name="Barry K."/>
            <person name="Miller A.N."/>
            <person name="Grigoriev I.V."/>
            <person name="Debuchy R."/>
            <person name="Gladieux P."/>
            <person name="Hiltunen Thoren M."/>
            <person name="Johannesson H."/>
        </authorList>
    </citation>
    <scope>NUCLEOTIDE SEQUENCE</scope>
    <source>
        <strain evidence="2">CBS 118394</strain>
    </source>
</reference>
<dbReference type="EMBL" id="JAUEDM010000002">
    <property type="protein sequence ID" value="KAK3326885.1"/>
    <property type="molecule type" value="Genomic_DNA"/>
</dbReference>
<keyword evidence="1" id="KW-0472">Membrane</keyword>
<protein>
    <submittedName>
        <fullName evidence="2">Uncharacterized protein</fullName>
    </submittedName>
</protein>
<keyword evidence="1" id="KW-1133">Transmembrane helix</keyword>